<gene>
    <name evidence="2" type="ORF">GU926_01190</name>
</gene>
<protein>
    <submittedName>
        <fullName evidence="2">Methyltransferase domain-containing protein</fullName>
    </submittedName>
</protein>
<dbReference type="EMBL" id="CP047897">
    <property type="protein sequence ID" value="QHL86133.1"/>
    <property type="molecule type" value="Genomic_DNA"/>
</dbReference>
<evidence type="ECO:0000313" key="2">
    <source>
        <dbReference type="EMBL" id="QHL86133.1"/>
    </source>
</evidence>
<accession>A0A6P1NZ09</accession>
<evidence type="ECO:0000259" key="1">
    <source>
        <dbReference type="Pfam" id="PF08241"/>
    </source>
</evidence>
<proteinExistence type="predicted"/>
<dbReference type="InterPro" id="IPR029063">
    <property type="entry name" value="SAM-dependent_MTases_sf"/>
</dbReference>
<dbReference type="KEGG" id="nib:GU926_01190"/>
<keyword evidence="2" id="KW-0489">Methyltransferase</keyword>
<name>A0A6P1NZ09_9BACT</name>
<dbReference type="GO" id="GO:0008757">
    <property type="term" value="F:S-adenosylmethionine-dependent methyltransferase activity"/>
    <property type="evidence" value="ECO:0007669"/>
    <property type="project" value="InterPro"/>
</dbReference>
<dbReference type="Proteomes" id="UP000464214">
    <property type="component" value="Chromosome"/>
</dbReference>
<dbReference type="SUPFAM" id="SSF53335">
    <property type="entry name" value="S-adenosyl-L-methionine-dependent methyltransferases"/>
    <property type="match status" value="1"/>
</dbReference>
<reference evidence="2 3" key="1">
    <citation type="submission" date="2020-01" db="EMBL/GenBank/DDBJ databases">
        <authorList>
            <person name="Kim M."/>
        </authorList>
    </citation>
    <scope>NUCLEOTIDE SEQUENCE [LARGE SCALE GENOMIC DNA]</scope>
    <source>
        <strain evidence="2 3">BT10</strain>
    </source>
</reference>
<feature type="domain" description="Methyltransferase type 11" evidence="1">
    <location>
        <begin position="66"/>
        <end position="157"/>
    </location>
</feature>
<dbReference type="Pfam" id="PF08241">
    <property type="entry name" value="Methyltransf_11"/>
    <property type="match status" value="1"/>
</dbReference>
<sequence length="239" mass="26387">MATTHTADPLGSAISDYWQGNHTVEVQVFTDQADEDVLPVSYLFRTLAEMPEREQLALSLCQGKVLDVGAGAGSHALALQEKGLTVTALEISAKACATMQARGVDKVVCADFFKATPQPHNTLLLLMNGIGLAGTLDNLPLFLETCKKWLAPGGHLLLESSDILYLYEEEDGSVLVDLNGDYYGELTYVMQYKKEQTAPFPWLFIDFGLLQEFAEKAGFNAELIREEEDHHYLARLSLQ</sequence>
<dbReference type="AlphaFoldDB" id="A0A6P1NZ09"/>
<dbReference type="Gene3D" id="3.40.50.150">
    <property type="entry name" value="Vaccinia Virus protein VP39"/>
    <property type="match status" value="1"/>
</dbReference>
<dbReference type="RefSeq" id="WP_160688249.1">
    <property type="nucleotide sequence ID" value="NZ_CP047897.1"/>
</dbReference>
<keyword evidence="3" id="KW-1185">Reference proteome</keyword>
<keyword evidence="2" id="KW-0808">Transferase</keyword>
<evidence type="ECO:0000313" key="3">
    <source>
        <dbReference type="Proteomes" id="UP000464214"/>
    </source>
</evidence>
<dbReference type="InterPro" id="IPR013216">
    <property type="entry name" value="Methyltransf_11"/>
</dbReference>
<dbReference type="GO" id="GO:0032259">
    <property type="term" value="P:methylation"/>
    <property type="evidence" value="ECO:0007669"/>
    <property type="project" value="UniProtKB-KW"/>
</dbReference>
<dbReference type="CDD" id="cd02440">
    <property type="entry name" value="AdoMet_MTases"/>
    <property type="match status" value="1"/>
</dbReference>
<organism evidence="2 3">
    <name type="scientific">Nibribacter ruber</name>
    <dbReference type="NCBI Taxonomy" id="2698458"/>
    <lineage>
        <taxon>Bacteria</taxon>
        <taxon>Pseudomonadati</taxon>
        <taxon>Bacteroidota</taxon>
        <taxon>Cytophagia</taxon>
        <taxon>Cytophagales</taxon>
        <taxon>Hymenobacteraceae</taxon>
        <taxon>Nibribacter</taxon>
    </lineage>
</organism>